<dbReference type="AlphaFoldDB" id="A0A643FJX9"/>
<reference evidence="1 2" key="1">
    <citation type="submission" date="2020-10" db="EMBL/GenBank/DDBJ databases">
        <title>Complete genome sequence of Cupriavidus basilensis CCUG 49340T.</title>
        <authorList>
            <person name="Salva-Serra F."/>
            <person name="Donoso R.A."/>
            <person name="Cho K.H."/>
            <person name="Yoo J.A."/>
            <person name="Lee K."/>
            <person name="Yoon S.-H."/>
            <person name="Perez-Pantoja D."/>
            <person name="Moore E.R.B."/>
        </authorList>
    </citation>
    <scope>NUCLEOTIDE SEQUENCE [LARGE SCALE GENOMIC DNA]</scope>
    <source>
        <strain evidence="2">CCUG 49340</strain>
        <plasmid evidence="1 2">pRK1-2</plasmid>
    </source>
</reference>
<dbReference type="EMBL" id="CP062806">
    <property type="protein sequence ID" value="QOT82079.1"/>
    <property type="molecule type" value="Genomic_DNA"/>
</dbReference>
<dbReference type="Proteomes" id="UP000397656">
    <property type="component" value="Plasmid pRK1-2"/>
</dbReference>
<accession>A0A643FJX9</accession>
<sequence>MSAQPTSDSSLPAPECKQSVANFLHRKTEEMLYNLSYVVTLCDKALAAACGNKNAQHAHKLVVYAFSSFANLVQTLKHGASELASPAIPTVGDIHL</sequence>
<geneLocation type="plasmid" evidence="1 2">
    <name>pRK1-2</name>
</geneLocation>
<gene>
    <name evidence="1" type="ORF">F7R26_037995</name>
</gene>
<name>A0A643FJX9_9BURK</name>
<keyword evidence="1" id="KW-0614">Plasmid</keyword>
<dbReference type="GeneID" id="98406766"/>
<dbReference type="RefSeq" id="WP_150992803.1">
    <property type="nucleotide sequence ID" value="NZ_CP062806.1"/>
</dbReference>
<evidence type="ECO:0000313" key="1">
    <source>
        <dbReference type="EMBL" id="QOT82079.1"/>
    </source>
</evidence>
<protein>
    <submittedName>
        <fullName evidence="1">Uncharacterized protein</fullName>
    </submittedName>
</protein>
<organism evidence="1 2">
    <name type="scientific">Cupriavidus basilensis</name>
    <dbReference type="NCBI Taxonomy" id="68895"/>
    <lineage>
        <taxon>Bacteria</taxon>
        <taxon>Pseudomonadati</taxon>
        <taxon>Pseudomonadota</taxon>
        <taxon>Betaproteobacteria</taxon>
        <taxon>Burkholderiales</taxon>
        <taxon>Burkholderiaceae</taxon>
        <taxon>Cupriavidus</taxon>
    </lineage>
</organism>
<proteinExistence type="predicted"/>
<evidence type="ECO:0000313" key="2">
    <source>
        <dbReference type="Proteomes" id="UP000397656"/>
    </source>
</evidence>